<dbReference type="AlphaFoldDB" id="A0A495J5A9"/>
<comment type="caution">
    <text evidence="2">The sequence shown here is derived from an EMBL/GenBank/DDBJ whole genome shotgun (WGS) entry which is preliminary data.</text>
</comment>
<feature type="transmembrane region" description="Helical" evidence="1">
    <location>
        <begin position="6"/>
        <end position="22"/>
    </location>
</feature>
<dbReference type="Proteomes" id="UP000268007">
    <property type="component" value="Unassembled WGS sequence"/>
</dbReference>
<organism evidence="2 3">
    <name type="scientific">Mucilaginibacter gracilis</name>
    <dbReference type="NCBI Taxonomy" id="423350"/>
    <lineage>
        <taxon>Bacteria</taxon>
        <taxon>Pseudomonadati</taxon>
        <taxon>Bacteroidota</taxon>
        <taxon>Sphingobacteriia</taxon>
        <taxon>Sphingobacteriales</taxon>
        <taxon>Sphingobacteriaceae</taxon>
        <taxon>Mucilaginibacter</taxon>
    </lineage>
</organism>
<proteinExistence type="predicted"/>
<protein>
    <submittedName>
        <fullName evidence="2">Uncharacterized protein</fullName>
    </submittedName>
</protein>
<keyword evidence="1" id="KW-0472">Membrane</keyword>
<evidence type="ECO:0000313" key="3">
    <source>
        <dbReference type="Proteomes" id="UP000268007"/>
    </source>
</evidence>
<keyword evidence="3" id="KW-1185">Reference proteome</keyword>
<accession>A0A495J5A9</accession>
<sequence>MIQVLIYSIMVIAFIIWLTNESKHKSKWGVNLKRVYCPVCQTKQPIIRIPDNKAEALWGGTTCPKCHTHLDKYGDVIHKL</sequence>
<name>A0A495J5A9_9SPHI</name>
<gene>
    <name evidence="2" type="ORF">BDD43_4016</name>
</gene>
<dbReference type="EMBL" id="RBKU01000001">
    <property type="protein sequence ID" value="RKR83802.1"/>
    <property type="molecule type" value="Genomic_DNA"/>
</dbReference>
<reference evidence="2 3" key="1">
    <citation type="submission" date="2018-10" db="EMBL/GenBank/DDBJ databases">
        <title>Genomic Encyclopedia of Archaeal and Bacterial Type Strains, Phase II (KMG-II): from individual species to whole genera.</title>
        <authorList>
            <person name="Goeker M."/>
        </authorList>
    </citation>
    <scope>NUCLEOTIDE SEQUENCE [LARGE SCALE GENOMIC DNA]</scope>
    <source>
        <strain evidence="2 3">DSM 18602</strain>
    </source>
</reference>
<keyword evidence="1" id="KW-1133">Transmembrane helix</keyword>
<keyword evidence="1" id="KW-0812">Transmembrane</keyword>
<evidence type="ECO:0000313" key="2">
    <source>
        <dbReference type="EMBL" id="RKR83802.1"/>
    </source>
</evidence>
<evidence type="ECO:0000256" key="1">
    <source>
        <dbReference type="SAM" id="Phobius"/>
    </source>
</evidence>